<proteinExistence type="predicted"/>
<dbReference type="PROSITE" id="PS00678">
    <property type="entry name" value="WD_REPEATS_1"/>
    <property type="match status" value="2"/>
</dbReference>
<dbReference type="Gramene" id="CDF33672">
    <property type="protein sequence ID" value="CDF33672"/>
    <property type="gene ID" value="CHC_T00002222001"/>
</dbReference>
<dbReference type="PhylomeDB" id="R7Q543"/>
<gene>
    <name evidence="4" type="ORF">CHC_T00002222001</name>
</gene>
<name>R7Q543_CHOCR</name>
<dbReference type="PROSITE" id="PS50294">
    <property type="entry name" value="WD_REPEATS_REGION"/>
    <property type="match status" value="3"/>
</dbReference>
<dbReference type="InterPro" id="IPR019775">
    <property type="entry name" value="WD40_repeat_CS"/>
</dbReference>
<dbReference type="AlphaFoldDB" id="R7Q543"/>
<feature type="repeat" description="WD" evidence="3">
    <location>
        <begin position="76"/>
        <end position="117"/>
    </location>
</feature>
<dbReference type="PROSITE" id="PS50082">
    <property type="entry name" value="WD_REPEATS_2"/>
    <property type="match status" value="3"/>
</dbReference>
<dbReference type="KEGG" id="ccp:CHC_T00002222001"/>
<dbReference type="PANTHER" id="PTHR22847:SF637">
    <property type="entry name" value="WD REPEAT DOMAIN 5B"/>
    <property type="match status" value="1"/>
</dbReference>
<dbReference type="InterPro" id="IPR020472">
    <property type="entry name" value="WD40_PAC1"/>
</dbReference>
<organism evidence="4 5">
    <name type="scientific">Chondrus crispus</name>
    <name type="common">Carrageen Irish moss</name>
    <name type="synonym">Polymorpha crispa</name>
    <dbReference type="NCBI Taxonomy" id="2769"/>
    <lineage>
        <taxon>Eukaryota</taxon>
        <taxon>Rhodophyta</taxon>
        <taxon>Florideophyceae</taxon>
        <taxon>Rhodymeniophycidae</taxon>
        <taxon>Gigartinales</taxon>
        <taxon>Gigartinaceae</taxon>
        <taxon>Chondrus</taxon>
    </lineage>
</organism>
<sequence length="234" mass="25769">MSADGKCVVSESEDKSVRMWDVETGAQLEDALTRHTGMVISFAMNVPRRRVVSGSGDGNVRVWDVETGAQVGDELNNGHTGPMASVMMNADGRRVVSACSDKMVRVWDMERGITIHFCVKEDWDDITNRFLSATDLDTISRTGRTPQKTARGKRILQWREDGSEAVLAQTDGEMCPEVAQIDHNHGVVVAGMDMMPRGPVDLPVMGEVALMRSFVWSVGGLELANWSKSRVETQ</sequence>
<evidence type="ECO:0000256" key="1">
    <source>
        <dbReference type="ARBA" id="ARBA00022574"/>
    </source>
</evidence>
<evidence type="ECO:0000313" key="5">
    <source>
        <dbReference type="Proteomes" id="UP000012073"/>
    </source>
</evidence>
<dbReference type="InterPro" id="IPR015943">
    <property type="entry name" value="WD40/YVTN_repeat-like_dom_sf"/>
</dbReference>
<dbReference type="EMBL" id="HG001653">
    <property type="protein sequence ID" value="CDF33672.1"/>
    <property type="molecule type" value="Genomic_DNA"/>
</dbReference>
<dbReference type="Gene3D" id="2.130.10.10">
    <property type="entry name" value="YVTN repeat-like/Quinoprotein amine dehydrogenase"/>
    <property type="match status" value="1"/>
</dbReference>
<dbReference type="Proteomes" id="UP000012073">
    <property type="component" value="Unassembled WGS sequence"/>
</dbReference>
<protein>
    <submittedName>
        <fullName evidence="4">Uncharacterized protein</fullName>
    </submittedName>
</protein>
<evidence type="ECO:0000256" key="3">
    <source>
        <dbReference type="PROSITE-ProRule" id="PRU00221"/>
    </source>
</evidence>
<dbReference type="SUPFAM" id="SSF50978">
    <property type="entry name" value="WD40 repeat-like"/>
    <property type="match status" value="1"/>
</dbReference>
<keyword evidence="1 3" id="KW-0853">WD repeat</keyword>
<dbReference type="InterPro" id="IPR036322">
    <property type="entry name" value="WD40_repeat_dom_sf"/>
</dbReference>
<keyword evidence="5" id="KW-1185">Reference proteome</keyword>
<dbReference type="GO" id="GO:1990234">
    <property type="term" value="C:transferase complex"/>
    <property type="evidence" value="ECO:0007669"/>
    <property type="project" value="UniProtKB-ARBA"/>
</dbReference>
<dbReference type="InterPro" id="IPR001680">
    <property type="entry name" value="WD40_rpt"/>
</dbReference>
<dbReference type="STRING" id="2769.R7Q543"/>
<dbReference type="PRINTS" id="PR00320">
    <property type="entry name" value="GPROTEINBRPT"/>
</dbReference>
<keyword evidence="2" id="KW-0677">Repeat</keyword>
<feature type="repeat" description="WD" evidence="3">
    <location>
        <begin position="32"/>
        <end position="73"/>
    </location>
</feature>
<dbReference type="PANTHER" id="PTHR22847">
    <property type="entry name" value="WD40 REPEAT PROTEIN"/>
    <property type="match status" value="1"/>
</dbReference>
<evidence type="ECO:0000256" key="2">
    <source>
        <dbReference type="ARBA" id="ARBA00022737"/>
    </source>
</evidence>
<evidence type="ECO:0000313" key="4">
    <source>
        <dbReference type="EMBL" id="CDF33672.1"/>
    </source>
</evidence>
<dbReference type="GeneID" id="17321206"/>
<feature type="repeat" description="WD" evidence="3">
    <location>
        <begin position="1"/>
        <end position="30"/>
    </location>
</feature>
<accession>R7Q543</accession>
<dbReference type="RefSeq" id="XP_005713491.1">
    <property type="nucleotide sequence ID" value="XM_005713434.1"/>
</dbReference>
<dbReference type="OrthoDB" id="2615105at2759"/>
<dbReference type="SMART" id="SM00320">
    <property type="entry name" value="WD40"/>
    <property type="match status" value="2"/>
</dbReference>
<reference evidence="5" key="1">
    <citation type="journal article" date="2013" name="Proc. Natl. Acad. Sci. U.S.A.">
        <title>Genome structure and metabolic features in the red seaweed Chondrus crispus shed light on evolution of the Archaeplastida.</title>
        <authorList>
            <person name="Collen J."/>
            <person name="Porcel B."/>
            <person name="Carre W."/>
            <person name="Ball S.G."/>
            <person name="Chaparro C."/>
            <person name="Tonon T."/>
            <person name="Barbeyron T."/>
            <person name="Michel G."/>
            <person name="Noel B."/>
            <person name="Valentin K."/>
            <person name="Elias M."/>
            <person name="Artiguenave F."/>
            <person name="Arun A."/>
            <person name="Aury J.M."/>
            <person name="Barbosa-Neto J.F."/>
            <person name="Bothwell J.H."/>
            <person name="Bouget F.Y."/>
            <person name="Brillet L."/>
            <person name="Cabello-Hurtado F."/>
            <person name="Capella-Gutierrez S."/>
            <person name="Charrier B."/>
            <person name="Cladiere L."/>
            <person name="Cock J.M."/>
            <person name="Coelho S.M."/>
            <person name="Colleoni C."/>
            <person name="Czjzek M."/>
            <person name="Da Silva C."/>
            <person name="Delage L."/>
            <person name="Denoeud F."/>
            <person name="Deschamps P."/>
            <person name="Dittami S.M."/>
            <person name="Gabaldon T."/>
            <person name="Gachon C.M."/>
            <person name="Groisillier A."/>
            <person name="Herve C."/>
            <person name="Jabbari K."/>
            <person name="Katinka M."/>
            <person name="Kloareg B."/>
            <person name="Kowalczyk N."/>
            <person name="Labadie K."/>
            <person name="Leblanc C."/>
            <person name="Lopez P.J."/>
            <person name="McLachlan D.H."/>
            <person name="Meslet-Cladiere L."/>
            <person name="Moustafa A."/>
            <person name="Nehr Z."/>
            <person name="Nyvall Collen P."/>
            <person name="Panaud O."/>
            <person name="Partensky F."/>
            <person name="Poulain J."/>
            <person name="Rensing S.A."/>
            <person name="Rousvoal S."/>
            <person name="Samson G."/>
            <person name="Symeonidi A."/>
            <person name="Weissenbach J."/>
            <person name="Zambounis A."/>
            <person name="Wincker P."/>
            <person name="Boyen C."/>
        </authorList>
    </citation>
    <scope>NUCLEOTIDE SEQUENCE [LARGE SCALE GENOMIC DNA]</scope>
    <source>
        <strain evidence="5">cv. Stackhouse</strain>
    </source>
</reference>
<dbReference type="Pfam" id="PF00400">
    <property type="entry name" value="WD40"/>
    <property type="match status" value="3"/>
</dbReference>